<name>A0A8A4TC45_SULCO</name>
<reference evidence="1" key="1">
    <citation type="submission" date="2021-03" db="EMBL/GenBank/DDBJ databases">
        <title>Acanthopleuribacteraceae sp. M133.</title>
        <authorList>
            <person name="Wang G."/>
        </authorList>
    </citation>
    <scope>NUCLEOTIDE SEQUENCE</scope>
    <source>
        <strain evidence="1">M133</strain>
    </source>
</reference>
<organism evidence="1 2">
    <name type="scientific">Sulfidibacter corallicola</name>
    <dbReference type="NCBI Taxonomy" id="2818388"/>
    <lineage>
        <taxon>Bacteria</taxon>
        <taxon>Pseudomonadati</taxon>
        <taxon>Acidobacteriota</taxon>
        <taxon>Holophagae</taxon>
        <taxon>Acanthopleuribacterales</taxon>
        <taxon>Acanthopleuribacteraceae</taxon>
        <taxon>Sulfidibacter</taxon>
    </lineage>
</organism>
<gene>
    <name evidence="1" type="ORF">J3U87_18970</name>
</gene>
<dbReference type="GO" id="GO:0010411">
    <property type="term" value="P:xyloglucan metabolic process"/>
    <property type="evidence" value="ECO:0007669"/>
    <property type="project" value="TreeGrafter"/>
</dbReference>
<dbReference type="PANTHER" id="PTHR43739">
    <property type="entry name" value="XYLOGLUCANASE (EUROFUNG)"/>
    <property type="match status" value="1"/>
</dbReference>
<dbReference type="PANTHER" id="PTHR43739:SF5">
    <property type="entry name" value="EXO-ALPHA-SIALIDASE"/>
    <property type="match status" value="1"/>
</dbReference>
<accession>A0A8A4TC45</accession>
<evidence type="ECO:0000313" key="1">
    <source>
        <dbReference type="EMBL" id="QTD47679.1"/>
    </source>
</evidence>
<dbReference type="Proteomes" id="UP000663929">
    <property type="component" value="Chromosome"/>
</dbReference>
<dbReference type="InterPro" id="IPR052025">
    <property type="entry name" value="Xyloglucanase_GH74"/>
</dbReference>
<dbReference type="InterPro" id="IPR015943">
    <property type="entry name" value="WD40/YVTN_repeat-like_dom_sf"/>
</dbReference>
<dbReference type="EMBL" id="CP071793">
    <property type="protein sequence ID" value="QTD47679.1"/>
    <property type="molecule type" value="Genomic_DNA"/>
</dbReference>
<sequence>MERLKWEYDLRKNPKTGKIPAGALKIERQVRAKAPIRLRNQAKVESVEGRGPGNLGGRSRAFAFDVSDPSGNTMLAGGVSSGVFRSTNRGQSWTKVSANDAIHSVTTLAQDPTTPSNWYYGTGELVGNSASLGGAFHFGDGIWRSTDGGLNWEQLPATRSNSAIDFDSPFDFVSKIVVHPTTGDVYAGTPTQIFRSQDDGATWDVVLGQGMSFGGVDGLPDIVIAPNGSTVYASLSGGLDGGLGGVYRSTTGDSASWEKIAGSGAAASPADWGGAGSVFRTVLALDGTGSQLYALYDNGHFNDCDDDTREIRPEADLFRFDVAGGTWTNLSANVPNEGGCSTGNDPFAIQGGYDLIVAVNPTDPNQVLVGGTNLHVSSDGFTTAANVRRIGGYASNQNYALYTGHHPDIHILVFDPNDSSRMICGSDGGLHETNPTQDPNVWTNLNNGYVTYQYYHGAIGPELGDARVMGGAQDNGTTLSYGGTDHFDVFGGDGASVGIARNEIINGTSAEVIYMTAQLGTFFRADDVTGYADIQPTGSDQGIFVTYFLLDPDNTNILYYASNNRLFRTTDAARVTADTWTELTGVGTNLDGSDIRSMAVTRGTYGSSSKLYIGTSQGRIFRLDDPANAEPGTSLVEITSNEQQGGIVSSLAVDPFDDSILVATYANYGVPSVFFSTDAGSAQPTWSNIEGNIAETSVRASAILQTEAGREIVVGTSVGLWSTTAPNGASTVWQREAEDQIGAVVVSDLDLRPSDNHLLVSTHGRGMFVAEFSRGNQTSTSQPFRYHLPEIQADAGNLDTMIGLVNPADTAVDVDLFAFNAAGQALGRSTAVTSLNAKGAAVLSVKQAFSANLNEVAWIQIGASGEISAFAEIQNTETRSAYAAVELGNLAYMPHIAKDTETFETVLSVLNGTAGTGSGTLTDFPAQSGRAIDGVSTPFGHSSEAITEYLGSDLIDGPDLWAQVDATGNTMGAMEFFTRLPDRGQQAALGLNGQRGRTLNFLHVATDTSQFWTGMLYINISSFTTNVTETYYDADGNVLKTDSLLIQPREKKTLFFDFANQVQVPAGTAWVQVSSSQELIGYELFGTPSISQNDTFCGLQGNYGGSRVLDYPFFTTSDTRFTGLVALNLGTEASTLSFTAYAADGSALETVSLSVPLAPKTKYVATVDALFTNPDTLSRAAWVRAEASGSEWAGFLLWGDRGSASRQYLSGLSAVNR</sequence>
<evidence type="ECO:0008006" key="3">
    <source>
        <dbReference type="Google" id="ProtNLM"/>
    </source>
</evidence>
<dbReference type="SUPFAM" id="SSF110296">
    <property type="entry name" value="Oligoxyloglucan reducing end-specific cellobiohydrolase"/>
    <property type="match status" value="1"/>
</dbReference>
<proteinExistence type="predicted"/>
<evidence type="ECO:0000313" key="2">
    <source>
        <dbReference type="Proteomes" id="UP000663929"/>
    </source>
</evidence>
<keyword evidence="2" id="KW-1185">Reference proteome</keyword>
<dbReference type="KEGG" id="scor:J3U87_18970"/>
<dbReference type="SUPFAM" id="SSF50939">
    <property type="entry name" value="Sialidases"/>
    <property type="match status" value="1"/>
</dbReference>
<dbReference type="RefSeq" id="WP_237377346.1">
    <property type="nucleotide sequence ID" value="NZ_CP071793.1"/>
</dbReference>
<protein>
    <recommendedName>
        <fullName evidence="3">Glycosyl hydrolase</fullName>
    </recommendedName>
</protein>
<dbReference type="Gene3D" id="2.130.10.10">
    <property type="entry name" value="YVTN repeat-like/Quinoprotein amine dehydrogenase"/>
    <property type="match status" value="3"/>
</dbReference>
<dbReference type="CDD" id="cd15482">
    <property type="entry name" value="Sialidase_non-viral"/>
    <property type="match status" value="1"/>
</dbReference>
<dbReference type="InterPro" id="IPR036278">
    <property type="entry name" value="Sialidase_sf"/>
</dbReference>
<dbReference type="AlphaFoldDB" id="A0A8A4TC45"/>